<keyword evidence="6" id="KW-1185">Reference proteome</keyword>
<dbReference type="InterPro" id="IPR017864">
    <property type="entry name" value="Arrestin_CS"/>
</dbReference>
<comment type="subcellular location">
    <subcellularLocation>
        <location evidence="1">Cytoplasm</location>
    </subcellularLocation>
</comment>
<keyword evidence="3" id="KW-0963">Cytoplasm</keyword>
<feature type="domain" description="Arrestin-like N-terminal" evidence="4">
    <location>
        <begin position="44"/>
        <end position="131"/>
    </location>
</feature>
<accession>A0ABV0XJ11</accession>
<dbReference type="Proteomes" id="UP001469553">
    <property type="component" value="Unassembled WGS sequence"/>
</dbReference>
<evidence type="ECO:0000259" key="4">
    <source>
        <dbReference type="Pfam" id="PF00339"/>
    </source>
</evidence>
<dbReference type="InterPro" id="IPR014753">
    <property type="entry name" value="Arrestin_N"/>
</dbReference>
<evidence type="ECO:0000256" key="3">
    <source>
        <dbReference type="ARBA" id="ARBA00022490"/>
    </source>
</evidence>
<evidence type="ECO:0000256" key="1">
    <source>
        <dbReference type="ARBA" id="ARBA00004496"/>
    </source>
</evidence>
<gene>
    <name evidence="5" type="ORF">AMECASPLE_030179</name>
</gene>
<dbReference type="InterPro" id="IPR014756">
    <property type="entry name" value="Ig_E-set"/>
</dbReference>
<comment type="similarity">
    <text evidence="2">Belongs to the arrestin family.</text>
</comment>
<sequence length="148" mass="17159">QFYHSESVAAQIPRLTWPLLLPPLPLFSKPLRVFKKSSPNCKLTVYLGKRDFVDHLDHVDPVDGVILVDPEYLKDRKVFVTLTCAFRYGREDLDVLGLSFRKDLYISTFQVSPLPWEEPVFPQTCRSQTELDSLMLFNTKTLQNTRTI</sequence>
<dbReference type="InterPro" id="IPR011021">
    <property type="entry name" value="Arrestin-like_N"/>
</dbReference>
<feature type="non-terminal residue" evidence="5">
    <location>
        <position position="1"/>
    </location>
</feature>
<dbReference type="EMBL" id="JAHRIP010003559">
    <property type="protein sequence ID" value="MEQ2281427.1"/>
    <property type="molecule type" value="Genomic_DNA"/>
</dbReference>
<evidence type="ECO:0000313" key="6">
    <source>
        <dbReference type="Proteomes" id="UP001469553"/>
    </source>
</evidence>
<evidence type="ECO:0000313" key="5">
    <source>
        <dbReference type="EMBL" id="MEQ2281427.1"/>
    </source>
</evidence>
<dbReference type="PROSITE" id="PS00295">
    <property type="entry name" value="ARRESTINS"/>
    <property type="match status" value="1"/>
</dbReference>
<comment type="caution">
    <text evidence="5">The sequence shown here is derived from an EMBL/GenBank/DDBJ whole genome shotgun (WGS) entry which is preliminary data.</text>
</comment>
<proteinExistence type="inferred from homology"/>
<evidence type="ECO:0000256" key="2">
    <source>
        <dbReference type="ARBA" id="ARBA00005298"/>
    </source>
</evidence>
<dbReference type="PANTHER" id="PTHR11792">
    <property type="entry name" value="ARRESTIN"/>
    <property type="match status" value="1"/>
</dbReference>
<organism evidence="5 6">
    <name type="scientific">Ameca splendens</name>
    <dbReference type="NCBI Taxonomy" id="208324"/>
    <lineage>
        <taxon>Eukaryota</taxon>
        <taxon>Metazoa</taxon>
        <taxon>Chordata</taxon>
        <taxon>Craniata</taxon>
        <taxon>Vertebrata</taxon>
        <taxon>Euteleostomi</taxon>
        <taxon>Actinopterygii</taxon>
        <taxon>Neopterygii</taxon>
        <taxon>Teleostei</taxon>
        <taxon>Neoteleostei</taxon>
        <taxon>Acanthomorphata</taxon>
        <taxon>Ovalentaria</taxon>
        <taxon>Atherinomorphae</taxon>
        <taxon>Cyprinodontiformes</taxon>
        <taxon>Goodeidae</taxon>
        <taxon>Ameca</taxon>
    </lineage>
</organism>
<dbReference type="InterPro" id="IPR000698">
    <property type="entry name" value="Arrestin"/>
</dbReference>
<dbReference type="PANTHER" id="PTHR11792:SF20">
    <property type="entry name" value="BETA-ARRESTIN-2"/>
    <property type="match status" value="1"/>
</dbReference>
<dbReference type="Pfam" id="PF00339">
    <property type="entry name" value="Arrestin_N"/>
    <property type="match status" value="1"/>
</dbReference>
<name>A0ABV0XJ11_9TELE</name>
<protein>
    <recommendedName>
        <fullName evidence="4">Arrestin-like N-terminal domain-containing protein</fullName>
    </recommendedName>
</protein>
<dbReference type="SUPFAM" id="SSF81296">
    <property type="entry name" value="E set domains"/>
    <property type="match status" value="1"/>
</dbReference>
<reference evidence="5 6" key="1">
    <citation type="submission" date="2021-06" db="EMBL/GenBank/DDBJ databases">
        <authorList>
            <person name="Palmer J.M."/>
        </authorList>
    </citation>
    <scope>NUCLEOTIDE SEQUENCE [LARGE SCALE GENOMIC DNA]</scope>
    <source>
        <strain evidence="5 6">AS_MEX2019</strain>
        <tissue evidence="5">Muscle</tissue>
    </source>
</reference>
<dbReference type="PRINTS" id="PR00309">
    <property type="entry name" value="ARRESTIN"/>
</dbReference>
<dbReference type="Gene3D" id="2.60.40.840">
    <property type="match status" value="1"/>
</dbReference>